<evidence type="ECO:0000256" key="8">
    <source>
        <dbReference type="SAM" id="MobiDB-lite"/>
    </source>
</evidence>
<keyword evidence="7" id="KW-0378">Hydrolase</keyword>
<name>A0A2T7P5P9_POMCA</name>
<feature type="binding site" evidence="4">
    <location>
        <position position="169"/>
    </location>
    <ligand>
        <name>Ca(2+)</name>
        <dbReference type="ChEBI" id="CHEBI:29108"/>
    </ligand>
</feature>
<reference evidence="10 11" key="1">
    <citation type="submission" date="2018-04" db="EMBL/GenBank/DDBJ databases">
        <title>The genome of golden apple snail Pomacea canaliculata provides insight into stress tolerance and invasive adaptation.</title>
        <authorList>
            <person name="Liu C."/>
            <person name="Liu B."/>
            <person name="Ren Y."/>
            <person name="Zhang Y."/>
            <person name="Wang H."/>
            <person name="Li S."/>
            <person name="Jiang F."/>
            <person name="Yin L."/>
            <person name="Zhang G."/>
            <person name="Qian W."/>
            <person name="Fan W."/>
        </authorList>
    </citation>
    <scope>NUCLEOTIDE SEQUENCE [LARGE SCALE GENOMIC DNA]</scope>
    <source>
        <strain evidence="10">SZHN2017</strain>
        <tissue evidence="10">Muscle</tissue>
    </source>
</reference>
<evidence type="ECO:0000256" key="4">
    <source>
        <dbReference type="PIRSR" id="PIRSR601211-2"/>
    </source>
</evidence>
<dbReference type="OrthoDB" id="6065025at2759"/>
<dbReference type="GO" id="GO:0006644">
    <property type="term" value="P:phospholipid metabolic process"/>
    <property type="evidence" value="ECO:0007669"/>
    <property type="project" value="InterPro"/>
</dbReference>
<dbReference type="PRINTS" id="PR00389">
    <property type="entry name" value="PHPHLIPASEA2"/>
</dbReference>
<dbReference type="AlphaFoldDB" id="A0A2T7P5P9"/>
<feature type="domain" description="Phospholipase A2-like central" evidence="9">
    <location>
        <begin position="146"/>
        <end position="260"/>
    </location>
</feature>
<feature type="compositionally biased region" description="Basic and acidic residues" evidence="8">
    <location>
        <begin position="116"/>
        <end position="131"/>
    </location>
</feature>
<comment type="cofactor">
    <cofactor evidence="4">
        <name>Ca(2+)</name>
        <dbReference type="ChEBI" id="CHEBI:29108"/>
    </cofactor>
    <text evidence="4">Binds 1 Ca(2+) ion per subunit.</text>
</comment>
<feature type="binding site" evidence="4">
    <location>
        <position position="167"/>
    </location>
    <ligand>
        <name>Ca(2+)</name>
        <dbReference type="ChEBI" id="CHEBI:29108"/>
    </ligand>
</feature>
<dbReference type="Pfam" id="PF00068">
    <property type="entry name" value="Phospholip_A2_1"/>
    <property type="match status" value="1"/>
</dbReference>
<feature type="disulfide bond" evidence="5">
    <location>
        <begin position="183"/>
        <end position="241"/>
    </location>
</feature>
<comment type="subcellular location">
    <subcellularLocation>
        <location evidence="1 7">Secreted</location>
    </subcellularLocation>
</comment>
<dbReference type="GO" id="GO:0005576">
    <property type="term" value="C:extracellular region"/>
    <property type="evidence" value="ECO:0007669"/>
    <property type="project" value="UniProtKB-SubCell"/>
</dbReference>
<dbReference type="InterPro" id="IPR033113">
    <property type="entry name" value="PLA2_histidine"/>
</dbReference>
<sequence length="270" mass="30381">MHPATQGVAVLAGLHAIQTFVLRRVMLLPRNGPVVVFASGTLSQTTTRQHVAPKWDLQRLEAQFGEESNQALGIFSSCVVPVPCTPLLFTPNLPPSSSRAPNRRQLCPPLSGRELGYTDRNSDTREHRDDRDEVPDTSTNNQRACELIRVHTNRGCFDYYQYGCFCGLGNAGTQEPLDDVDECCRQHDRCYGQVTCLWFYPQFVGFDYTCTENGTCTCTDDQLWSPCARSVCDCELTFAQCLGNARYNGQLRNYDWRQCVSHEQPHLSSP</sequence>
<feature type="disulfide bond" evidence="5">
    <location>
        <begin position="190"/>
        <end position="234"/>
    </location>
</feature>
<dbReference type="PANTHER" id="PTHR11716">
    <property type="entry name" value="PHOSPHOLIPASE A2 FAMILY MEMBER"/>
    <property type="match status" value="1"/>
</dbReference>
<evidence type="ECO:0000256" key="1">
    <source>
        <dbReference type="ARBA" id="ARBA00004613"/>
    </source>
</evidence>
<dbReference type="PROSITE" id="PS00118">
    <property type="entry name" value="PA2_HIS"/>
    <property type="match status" value="1"/>
</dbReference>
<dbReference type="SMART" id="SM00085">
    <property type="entry name" value="PA2c"/>
    <property type="match status" value="1"/>
</dbReference>
<keyword evidence="4 7" id="KW-0106">Calcium</keyword>
<dbReference type="InterPro" id="IPR016090">
    <property type="entry name" value="PLA2-like_dom"/>
</dbReference>
<evidence type="ECO:0000259" key="9">
    <source>
        <dbReference type="SMART" id="SM00085"/>
    </source>
</evidence>
<keyword evidence="7" id="KW-0443">Lipid metabolism</keyword>
<keyword evidence="11" id="KW-1185">Reference proteome</keyword>
<dbReference type="Gene3D" id="1.20.90.10">
    <property type="entry name" value="Phospholipase A2 domain"/>
    <property type="match status" value="1"/>
</dbReference>
<dbReference type="GO" id="GO:0005509">
    <property type="term" value="F:calcium ion binding"/>
    <property type="evidence" value="ECO:0007669"/>
    <property type="project" value="InterPro"/>
</dbReference>
<evidence type="ECO:0000313" key="11">
    <source>
        <dbReference type="Proteomes" id="UP000245119"/>
    </source>
</evidence>
<dbReference type="EC" id="3.1.1.4" evidence="7"/>
<dbReference type="PANTHER" id="PTHR11716:SF51">
    <property type="entry name" value="PHOSPHOLIPASE A2"/>
    <property type="match status" value="1"/>
</dbReference>
<evidence type="ECO:0000256" key="6">
    <source>
        <dbReference type="RuleBase" id="RU003654"/>
    </source>
</evidence>
<evidence type="ECO:0000256" key="7">
    <source>
        <dbReference type="RuleBase" id="RU361236"/>
    </source>
</evidence>
<evidence type="ECO:0000256" key="2">
    <source>
        <dbReference type="ARBA" id="ARBA00022525"/>
    </source>
</evidence>
<dbReference type="GO" id="GO:0050482">
    <property type="term" value="P:arachidonate secretion"/>
    <property type="evidence" value="ECO:0007669"/>
    <property type="project" value="InterPro"/>
</dbReference>
<dbReference type="STRING" id="400727.A0A2T7P5P9"/>
<keyword evidence="2 7" id="KW-0964">Secreted</keyword>
<proteinExistence type="inferred from homology"/>
<dbReference type="CDD" id="cd00125">
    <property type="entry name" value="PLA2c"/>
    <property type="match status" value="1"/>
</dbReference>
<dbReference type="InterPro" id="IPR001211">
    <property type="entry name" value="PLA2"/>
</dbReference>
<dbReference type="GO" id="GO:0047498">
    <property type="term" value="F:calcium-dependent phospholipase A2 activity"/>
    <property type="evidence" value="ECO:0007669"/>
    <property type="project" value="TreeGrafter"/>
</dbReference>
<dbReference type="SUPFAM" id="SSF48619">
    <property type="entry name" value="Phospholipase A2, PLA2"/>
    <property type="match status" value="1"/>
</dbReference>
<evidence type="ECO:0000256" key="3">
    <source>
        <dbReference type="ARBA" id="ARBA00023157"/>
    </source>
</evidence>
<comment type="caution">
    <text evidence="10">The sequence shown here is derived from an EMBL/GenBank/DDBJ whole genome shotgun (WGS) entry which is preliminary data.</text>
</comment>
<keyword evidence="3 5" id="KW-1015">Disulfide bond</keyword>
<evidence type="ECO:0000313" key="10">
    <source>
        <dbReference type="EMBL" id="PVD28755.1"/>
    </source>
</evidence>
<comment type="catalytic activity">
    <reaction evidence="7">
        <text>a 1,2-diacyl-sn-glycero-3-phosphocholine + H2O = a 1-acyl-sn-glycero-3-phosphocholine + a fatty acid + H(+)</text>
        <dbReference type="Rhea" id="RHEA:15801"/>
        <dbReference type="ChEBI" id="CHEBI:15377"/>
        <dbReference type="ChEBI" id="CHEBI:15378"/>
        <dbReference type="ChEBI" id="CHEBI:28868"/>
        <dbReference type="ChEBI" id="CHEBI:57643"/>
        <dbReference type="ChEBI" id="CHEBI:58168"/>
        <dbReference type="EC" id="3.1.1.4"/>
    </reaction>
</comment>
<protein>
    <recommendedName>
        <fullName evidence="7">Phospholipase A2</fullName>
        <ecNumber evidence="7">3.1.1.4</ecNumber>
    </recommendedName>
</protein>
<dbReference type="Proteomes" id="UP000245119">
    <property type="component" value="Linkage Group LG6"/>
</dbReference>
<dbReference type="InterPro" id="IPR036444">
    <property type="entry name" value="PLipase_A2_dom_sf"/>
</dbReference>
<feature type="disulfide bond" evidence="5">
    <location>
        <begin position="218"/>
        <end position="232"/>
    </location>
</feature>
<feature type="region of interest" description="Disordered" evidence="8">
    <location>
        <begin position="91"/>
        <end position="138"/>
    </location>
</feature>
<organism evidence="10 11">
    <name type="scientific">Pomacea canaliculata</name>
    <name type="common">Golden apple snail</name>
    <dbReference type="NCBI Taxonomy" id="400727"/>
    <lineage>
        <taxon>Eukaryota</taxon>
        <taxon>Metazoa</taxon>
        <taxon>Spiralia</taxon>
        <taxon>Lophotrochozoa</taxon>
        <taxon>Mollusca</taxon>
        <taxon>Gastropoda</taxon>
        <taxon>Caenogastropoda</taxon>
        <taxon>Architaenioglossa</taxon>
        <taxon>Ampullarioidea</taxon>
        <taxon>Ampullariidae</taxon>
        <taxon>Pomacea</taxon>
    </lineage>
</organism>
<evidence type="ECO:0000256" key="5">
    <source>
        <dbReference type="PIRSR" id="PIRSR601211-3"/>
    </source>
</evidence>
<comment type="similarity">
    <text evidence="6">Belongs to the phospholipase A2 family.</text>
</comment>
<dbReference type="EMBL" id="PZQS01000006">
    <property type="protein sequence ID" value="PVD28755.1"/>
    <property type="molecule type" value="Genomic_DNA"/>
</dbReference>
<feature type="binding site" evidence="4">
    <location>
        <position position="165"/>
    </location>
    <ligand>
        <name>Ca(2+)</name>
        <dbReference type="ChEBI" id="CHEBI:29108"/>
    </ligand>
</feature>
<feature type="disulfide bond" evidence="5">
    <location>
        <begin position="166"/>
        <end position="184"/>
    </location>
</feature>
<dbReference type="GO" id="GO:0016042">
    <property type="term" value="P:lipid catabolic process"/>
    <property type="evidence" value="ECO:0007669"/>
    <property type="project" value="InterPro"/>
</dbReference>
<gene>
    <name evidence="10" type="ORF">C0Q70_11350</name>
</gene>
<dbReference type="GO" id="GO:0005543">
    <property type="term" value="F:phospholipid binding"/>
    <property type="evidence" value="ECO:0007669"/>
    <property type="project" value="TreeGrafter"/>
</dbReference>
<feature type="binding site" evidence="4">
    <location>
        <position position="188"/>
    </location>
    <ligand>
        <name>Ca(2+)</name>
        <dbReference type="ChEBI" id="CHEBI:29108"/>
    </ligand>
</feature>
<keyword evidence="4" id="KW-0479">Metal-binding</keyword>
<accession>A0A2T7P5P9</accession>